<evidence type="ECO:0000313" key="2">
    <source>
        <dbReference type="EMBL" id="GME81552.1"/>
    </source>
</evidence>
<evidence type="ECO:0000313" key="3">
    <source>
        <dbReference type="Proteomes" id="UP001165063"/>
    </source>
</evidence>
<evidence type="ECO:0000259" key="1">
    <source>
        <dbReference type="Pfam" id="PF14214"/>
    </source>
</evidence>
<dbReference type="Proteomes" id="UP001165063">
    <property type="component" value="Unassembled WGS sequence"/>
</dbReference>
<comment type="caution">
    <text evidence="2">The sequence shown here is derived from an EMBL/GenBank/DDBJ whole genome shotgun (WGS) entry which is preliminary data.</text>
</comment>
<proteinExistence type="predicted"/>
<keyword evidence="3" id="KW-1185">Reference proteome</keyword>
<dbReference type="Pfam" id="PF14214">
    <property type="entry name" value="Helitron_like_N"/>
    <property type="match status" value="1"/>
</dbReference>
<feature type="domain" description="Helitron helicase-like" evidence="1">
    <location>
        <begin position="23"/>
        <end position="107"/>
    </location>
</feature>
<dbReference type="EMBL" id="BSXU01014881">
    <property type="protein sequence ID" value="GME81552.1"/>
    <property type="molecule type" value="Genomic_DNA"/>
</dbReference>
<dbReference type="AlphaFoldDB" id="A0A9W6T8B2"/>
<dbReference type="InterPro" id="IPR025476">
    <property type="entry name" value="Helitron_helicase-like"/>
</dbReference>
<sequence>MTRTFDGSPVDPNNPDSDCYANIHLGGRLFQEFVCDLWCTIEQNELSFLRKRQLQLRADSEGGLMDAIANDIPLDTVGQPVILPSSHTGSIRNMRKQFHDSMVLVRESNSH</sequence>
<gene>
    <name evidence="2" type="ORF">Amon01_001001200</name>
</gene>
<organism evidence="2 3">
    <name type="scientific">Ambrosiozyma monospora</name>
    <name type="common">Yeast</name>
    <name type="synonym">Endomycopsis monosporus</name>
    <dbReference type="NCBI Taxonomy" id="43982"/>
    <lineage>
        <taxon>Eukaryota</taxon>
        <taxon>Fungi</taxon>
        <taxon>Dikarya</taxon>
        <taxon>Ascomycota</taxon>
        <taxon>Saccharomycotina</taxon>
        <taxon>Pichiomycetes</taxon>
        <taxon>Pichiales</taxon>
        <taxon>Pichiaceae</taxon>
        <taxon>Ambrosiozyma</taxon>
    </lineage>
</organism>
<dbReference type="OrthoDB" id="4360910at2759"/>
<protein>
    <submittedName>
        <fullName evidence="2">Unnamed protein product</fullName>
    </submittedName>
</protein>
<reference evidence="2" key="1">
    <citation type="submission" date="2023-04" db="EMBL/GenBank/DDBJ databases">
        <title>Ambrosiozyma monospora NBRC 1965.</title>
        <authorList>
            <person name="Ichikawa N."/>
            <person name="Sato H."/>
            <person name="Tonouchi N."/>
        </authorList>
    </citation>
    <scope>NUCLEOTIDE SEQUENCE</scope>
    <source>
        <strain evidence="2">NBRC 1965</strain>
    </source>
</reference>
<name>A0A9W6T8B2_AMBMO</name>
<accession>A0A9W6T8B2</accession>